<sequence>MMEKYYQQLQKEKEFELDRHKQRIKEFSLYCEKHNVPALKDDFDYIQRIGIVAHRKNILKEIYPDLPIDKDGLVSWNFIKEKLQSSNQMSGYIGGNDFVAMVHPYFRRGMSLLNNWAPLFVELFWQVKDENIDAYIALDYDNVRVNTEPFFYMEADTWFGAPFDKSIENIPDGISKLRPPLDLKRTHNNFIFKDAYSLDVKWSSKGSIRTFQALEFKHEDVTIELDGITYHPVRYIHAEYDLNKKAFRHFDGAVQHFLPNEYRQRIDMDFNFDNKSSNSLKAKYIKLFKFNGEFSIDFWVEFCSHFYTGNPLIFEYFTGNYPDHVIETLSRIRQKVI</sequence>
<evidence type="ECO:0000313" key="2">
    <source>
        <dbReference type="Proteomes" id="UP000006843"/>
    </source>
</evidence>
<name>Q3IL47_PSET1</name>
<dbReference type="KEGG" id="pha:PSHAa1358"/>
<evidence type="ECO:0000313" key="1">
    <source>
        <dbReference type="EMBL" id="CAI86433.1"/>
    </source>
</evidence>
<dbReference type="Proteomes" id="UP000006843">
    <property type="component" value="Chromosome I"/>
</dbReference>
<proteinExistence type="predicted"/>
<reference evidence="1 2" key="1">
    <citation type="journal article" date="2005" name="Genome Res.">
        <title>Coping with cold: the genome of the versatile marine Antarctica bacterium Pseudoalteromonas haloplanktis TAC125.</title>
        <authorList>
            <person name="Medigue C."/>
            <person name="Krin E."/>
            <person name="Pascal G."/>
            <person name="Barbe V."/>
            <person name="Bernsel A."/>
            <person name="Bertin P."/>
            <person name="Cheung F."/>
            <person name="Cruveiller S."/>
            <person name="Damico S."/>
            <person name="Duilio A."/>
            <person name="Fang G."/>
            <person name="Feller G."/>
            <person name="Mangenot S."/>
            <person name="Marino G."/>
            <person name="Nilsson J."/>
            <person name="Parilli E."/>
            <person name="Rocha E."/>
            <person name="Rouy Z."/>
            <person name="Sekowska A."/>
            <person name="Tutino M.L."/>
            <person name="Vallenet D."/>
            <person name="von Heijne G."/>
            <person name="Danchin A."/>
        </authorList>
    </citation>
    <scope>NUCLEOTIDE SEQUENCE [LARGE SCALE GENOMIC DNA]</scope>
    <source>
        <strain evidence="2">TAC 125</strain>
    </source>
</reference>
<keyword evidence="2" id="KW-1185">Reference proteome</keyword>
<dbReference type="HOGENOM" id="CLU_064721_0_0_6"/>
<protein>
    <submittedName>
        <fullName evidence="1">Orphan protein</fullName>
    </submittedName>
</protein>
<gene>
    <name evidence="1" type="ordered locus">PSHAa1358</name>
</gene>
<organism evidence="1 2">
    <name type="scientific">Pseudoalteromonas translucida (strain TAC 125)</name>
    <dbReference type="NCBI Taxonomy" id="326442"/>
    <lineage>
        <taxon>Bacteria</taxon>
        <taxon>Pseudomonadati</taxon>
        <taxon>Pseudomonadota</taxon>
        <taxon>Gammaproteobacteria</taxon>
        <taxon>Alteromonadales</taxon>
        <taxon>Pseudoalteromonadaceae</taxon>
        <taxon>Pseudoalteromonas</taxon>
    </lineage>
</organism>
<dbReference type="eggNOG" id="ENOG502Z9P5">
    <property type="taxonomic scope" value="Bacteria"/>
</dbReference>
<dbReference type="AlphaFoldDB" id="Q3IL47"/>
<dbReference type="EMBL" id="CR954246">
    <property type="protein sequence ID" value="CAI86433.1"/>
    <property type="molecule type" value="Genomic_DNA"/>
</dbReference>
<accession>Q3IL47</accession>